<keyword evidence="2 4" id="KW-0238">DNA-binding</keyword>
<dbReference type="RefSeq" id="WP_252443375.1">
    <property type="nucleotide sequence ID" value="NZ_JAGSOV010000060.1"/>
</dbReference>
<keyword evidence="7" id="KW-1185">Reference proteome</keyword>
<keyword evidence="1" id="KW-0805">Transcription regulation</keyword>
<name>A0ABT1A7C6_9PSEU</name>
<evidence type="ECO:0000256" key="4">
    <source>
        <dbReference type="PROSITE-ProRule" id="PRU00335"/>
    </source>
</evidence>
<evidence type="ECO:0000313" key="7">
    <source>
        <dbReference type="Proteomes" id="UP001165283"/>
    </source>
</evidence>
<dbReference type="PROSITE" id="PS50977">
    <property type="entry name" value="HTH_TETR_2"/>
    <property type="match status" value="1"/>
</dbReference>
<dbReference type="PANTHER" id="PTHR30055:SF220">
    <property type="entry name" value="TETR-FAMILY REGULATORY PROTEIN"/>
    <property type="match status" value="1"/>
</dbReference>
<dbReference type="InterPro" id="IPR001647">
    <property type="entry name" value="HTH_TetR"/>
</dbReference>
<dbReference type="SUPFAM" id="SSF48498">
    <property type="entry name" value="Tetracyclin repressor-like, C-terminal domain"/>
    <property type="match status" value="1"/>
</dbReference>
<dbReference type="InterPro" id="IPR025996">
    <property type="entry name" value="MT1864/Rv1816-like_C"/>
</dbReference>
<feature type="DNA-binding region" description="H-T-H motif" evidence="4">
    <location>
        <begin position="36"/>
        <end position="55"/>
    </location>
</feature>
<gene>
    <name evidence="6" type="ORF">KDL28_27975</name>
</gene>
<sequence length="216" mass="22454">MSDSRTRASYHHGSLRETLVRASLELIRAEGIGAVSLRRVAREAGVSPGAPYHHFPDRAALLTAIAGEGFGMLEERLVGARAAAASPAAALTAMTEAYVRFAHEQPAYFHLMFRPELARPDKDAAAKQAAERSFQVLCDVVADCQLAGDVPAGDPGALVTALWALAHGLASLWVDGPLDGRATPLAGSTEALVTQIAQGVATVLAGAARAGVRLGP</sequence>
<dbReference type="InterPro" id="IPR009057">
    <property type="entry name" value="Homeodomain-like_sf"/>
</dbReference>
<dbReference type="EMBL" id="JAGSOV010000060">
    <property type="protein sequence ID" value="MCO1658913.1"/>
    <property type="molecule type" value="Genomic_DNA"/>
</dbReference>
<evidence type="ECO:0000313" key="6">
    <source>
        <dbReference type="EMBL" id="MCO1658913.1"/>
    </source>
</evidence>
<evidence type="ECO:0000259" key="5">
    <source>
        <dbReference type="PROSITE" id="PS50977"/>
    </source>
</evidence>
<accession>A0ABT1A7C6</accession>
<proteinExistence type="predicted"/>
<organism evidence="6 7">
    <name type="scientific">Pseudonocardia humida</name>
    <dbReference type="NCBI Taxonomy" id="2800819"/>
    <lineage>
        <taxon>Bacteria</taxon>
        <taxon>Bacillati</taxon>
        <taxon>Actinomycetota</taxon>
        <taxon>Actinomycetes</taxon>
        <taxon>Pseudonocardiales</taxon>
        <taxon>Pseudonocardiaceae</taxon>
        <taxon>Pseudonocardia</taxon>
    </lineage>
</organism>
<dbReference type="Proteomes" id="UP001165283">
    <property type="component" value="Unassembled WGS sequence"/>
</dbReference>
<feature type="domain" description="HTH tetR-type" evidence="5">
    <location>
        <begin position="13"/>
        <end position="73"/>
    </location>
</feature>
<dbReference type="SUPFAM" id="SSF46689">
    <property type="entry name" value="Homeodomain-like"/>
    <property type="match status" value="1"/>
</dbReference>
<dbReference type="PANTHER" id="PTHR30055">
    <property type="entry name" value="HTH-TYPE TRANSCRIPTIONAL REGULATOR RUTR"/>
    <property type="match status" value="1"/>
</dbReference>
<keyword evidence="3" id="KW-0804">Transcription</keyword>
<dbReference type="InterPro" id="IPR036271">
    <property type="entry name" value="Tet_transcr_reg_TetR-rel_C_sf"/>
</dbReference>
<reference evidence="6" key="1">
    <citation type="submission" date="2021-04" db="EMBL/GenBank/DDBJ databases">
        <title>Pseudonocardia sp. nov., isolated from sandy soil of mangrove forest.</title>
        <authorList>
            <person name="Zan Z."/>
            <person name="Huang R."/>
            <person name="Liu W."/>
        </authorList>
    </citation>
    <scope>NUCLEOTIDE SEQUENCE</scope>
    <source>
        <strain evidence="6">S2-4</strain>
    </source>
</reference>
<evidence type="ECO:0000256" key="1">
    <source>
        <dbReference type="ARBA" id="ARBA00023015"/>
    </source>
</evidence>
<protein>
    <submittedName>
        <fullName evidence="6">TetR/AcrR family transcriptional regulator</fullName>
    </submittedName>
</protein>
<dbReference type="Pfam" id="PF13305">
    <property type="entry name" value="TetR_C_33"/>
    <property type="match status" value="1"/>
</dbReference>
<dbReference type="PRINTS" id="PR00455">
    <property type="entry name" value="HTHTETR"/>
</dbReference>
<dbReference type="Pfam" id="PF00440">
    <property type="entry name" value="TetR_N"/>
    <property type="match status" value="1"/>
</dbReference>
<evidence type="ECO:0000256" key="3">
    <source>
        <dbReference type="ARBA" id="ARBA00023163"/>
    </source>
</evidence>
<dbReference type="InterPro" id="IPR050109">
    <property type="entry name" value="HTH-type_TetR-like_transc_reg"/>
</dbReference>
<evidence type="ECO:0000256" key="2">
    <source>
        <dbReference type="ARBA" id="ARBA00023125"/>
    </source>
</evidence>
<comment type="caution">
    <text evidence="6">The sequence shown here is derived from an EMBL/GenBank/DDBJ whole genome shotgun (WGS) entry which is preliminary data.</text>
</comment>
<dbReference type="Gene3D" id="1.10.357.10">
    <property type="entry name" value="Tetracycline Repressor, domain 2"/>
    <property type="match status" value="1"/>
</dbReference>